<dbReference type="Proteomes" id="UP001565927">
    <property type="component" value="Unassembled WGS sequence"/>
</dbReference>
<accession>A0ABV4GVM0</accession>
<keyword evidence="3" id="KW-1185">Reference proteome</keyword>
<evidence type="ECO:0000313" key="2">
    <source>
        <dbReference type="EMBL" id="MEZ0163358.1"/>
    </source>
</evidence>
<comment type="caution">
    <text evidence="2">The sequence shown here is derived from an EMBL/GenBank/DDBJ whole genome shotgun (WGS) entry which is preliminary data.</text>
</comment>
<protein>
    <submittedName>
        <fullName evidence="2">Uncharacterized protein</fullName>
    </submittedName>
</protein>
<gene>
    <name evidence="2" type="ORF">AB2L27_01115</name>
</gene>
<reference evidence="2 3" key="1">
    <citation type="submission" date="2024-07" db="EMBL/GenBank/DDBJ databases">
        <authorList>
            <person name="Thanompreechachai J."/>
            <person name="Duangmal K."/>
        </authorList>
    </citation>
    <scope>NUCLEOTIDE SEQUENCE [LARGE SCALE GENOMIC DNA]</scope>
    <source>
        <strain evidence="2 3">LSe6-4</strain>
    </source>
</reference>
<dbReference type="RefSeq" id="WP_370439607.1">
    <property type="nucleotide sequence ID" value="NZ_JBGFTU010000001.1"/>
</dbReference>
<keyword evidence="1" id="KW-1133">Transmembrane helix</keyword>
<keyword evidence="1" id="KW-0472">Membrane</keyword>
<evidence type="ECO:0000313" key="3">
    <source>
        <dbReference type="Proteomes" id="UP001565927"/>
    </source>
</evidence>
<evidence type="ECO:0000256" key="1">
    <source>
        <dbReference type="SAM" id="Phobius"/>
    </source>
</evidence>
<proteinExistence type="predicted"/>
<keyword evidence="1" id="KW-0812">Transmembrane</keyword>
<sequence>MTRRSDNPAPVEGVWYRSSRWAASDVSFGPVVLWFSPLGGVLFLVVWSAVVVPRGLRDVWRGVRVRR</sequence>
<feature type="transmembrane region" description="Helical" evidence="1">
    <location>
        <begin position="31"/>
        <end position="52"/>
    </location>
</feature>
<name>A0ABV4GVM0_9ACTN</name>
<organism evidence="2 3">
    <name type="scientific">Kineococcus halophytocola</name>
    <dbReference type="NCBI Taxonomy" id="3234027"/>
    <lineage>
        <taxon>Bacteria</taxon>
        <taxon>Bacillati</taxon>
        <taxon>Actinomycetota</taxon>
        <taxon>Actinomycetes</taxon>
        <taxon>Kineosporiales</taxon>
        <taxon>Kineosporiaceae</taxon>
        <taxon>Kineococcus</taxon>
    </lineage>
</organism>
<dbReference type="EMBL" id="JBGFTU010000001">
    <property type="protein sequence ID" value="MEZ0163358.1"/>
    <property type="molecule type" value="Genomic_DNA"/>
</dbReference>